<reference evidence="1" key="1">
    <citation type="submission" date="2021-05" db="EMBL/GenBank/DDBJ databases">
        <authorList>
            <person name="Alioto T."/>
            <person name="Alioto T."/>
            <person name="Gomez Garrido J."/>
        </authorList>
    </citation>
    <scope>NUCLEOTIDE SEQUENCE</scope>
</reference>
<accession>A0A8D8X308</accession>
<dbReference type="EMBL" id="HBUF01250661">
    <property type="protein sequence ID" value="CAG6679988.1"/>
    <property type="molecule type" value="Transcribed_RNA"/>
</dbReference>
<organism evidence="1">
    <name type="scientific">Cacopsylla melanoneura</name>
    <dbReference type="NCBI Taxonomy" id="428564"/>
    <lineage>
        <taxon>Eukaryota</taxon>
        <taxon>Metazoa</taxon>
        <taxon>Ecdysozoa</taxon>
        <taxon>Arthropoda</taxon>
        <taxon>Hexapoda</taxon>
        <taxon>Insecta</taxon>
        <taxon>Pterygota</taxon>
        <taxon>Neoptera</taxon>
        <taxon>Paraneoptera</taxon>
        <taxon>Hemiptera</taxon>
        <taxon>Sternorrhyncha</taxon>
        <taxon>Psylloidea</taxon>
        <taxon>Psyllidae</taxon>
        <taxon>Psyllinae</taxon>
        <taxon>Cacopsylla</taxon>
    </lineage>
</organism>
<proteinExistence type="predicted"/>
<name>A0A8D8X308_9HEMI</name>
<dbReference type="EMBL" id="HBUF01250659">
    <property type="protein sequence ID" value="CAG6679984.1"/>
    <property type="molecule type" value="Transcribed_RNA"/>
</dbReference>
<sequence>MSSTVFFLSKRLIIQPRVTPMRETNNELYKTSSLKLKHTTESYPVETNQVSGQCVQTQTSAVKPSYNQYSAGQYKQGQYNQYASASNNHEQTSPNPDLHRQAFLQPILCRTIQARTIQPICFCLQQPRADLP</sequence>
<dbReference type="AlphaFoldDB" id="A0A8D8X308"/>
<protein>
    <submittedName>
        <fullName evidence="1">Uncharacterized protein</fullName>
    </submittedName>
</protein>
<evidence type="ECO:0000313" key="1">
    <source>
        <dbReference type="EMBL" id="CAG6679984.1"/>
    </source>
</evidence>